<dbReference type="InterPro" id="IPR016161">
    <property type="entry name" value="Ald_DH/histidinol_DH"/>
</dbReference>
<dbReference type="InterPro" id="IPR029510">
    <property type="entry name" value="Ald_DH_CS_GLU"/>
</dbReference>
<dbReference type="EMBL" id="SOSA01000629">
    <property type="protein sequence ID" value="THC89608.1"/>
    <property type="molecule type" value="Genomic_DNA"/>
</dbReference>
<dbReference type="SUPFAM" id="SSF53720">
    <property type="entry name" value="ALDH-like"/>
    <property type="match status" value="1"/>
</dbReference>
<dbReference type="Gene3D" id="3.40.605.10">
    <property type="entry name" value="Aldehyde Dehydrogenase, Chain A, domain 1"/>
    <property type="match status" value="2"/>
</dbReference>
<reference evidence="9 10" key="1">
    <citation type="submission" date="2019-03" db="EMBL/GenBank/DDBJ databases">
        <title>The genome sequence of a newly discovered highly antifungal drug resistant Aspergillus species, Aspergillus tanneri NIH 1004.</title>
        <authorList>
            <person name="Mounaud S."/>
            <person name="Singh I."/>
            <person name="Joardar V."/>
            <person name="Pakala S."/>
            <person name="Pakala S."/>
            <person name="Venepally P."/>
            <person name="Hoover J."/>
            <person name="Nierman W."/>
            <person name="Chung J."/>
            <person name="Losada L."/>
        </authorList>
    </citation>
    <scope>NUCLEOTIDE SEQUENCE [LARGE SCALE GENOMIC DNA]</scope>
    <source>
        <strain evidence="9 10">NIH1004</strain>
    </source>
</reference>
<comment type="similarity">
    <text evidence="1 6">Belongs to the aldehyde dehydrogenase family.</text>
</comment>
<evidence type="ECO:0000259" key="8">
    <source>
        <dbReference type="Pfam" id="PF00171"/>
    </source>
</evidence>
<evidence type="ECO:0000256" key="4">
    <source>
        <dbReference type="ARBA" id="ARBA00049194"/>
    </source>
</evidence>
<comment type="catalytic activity">
    <reaction evidence="4">
        <text>an aldehyde + NAD(+) + H2O = a carboxylate + NADH + 2 H(+)</text>
        <dbReference type="Rhea" id="RHEA:16185"/>
        <dbReference type="ChEBI" id="CHEBI:15377"/>
        <dbReference type="ChEBI" id="CHEBI:15378"/>
        <dbReference type="ChEBI" id="CHEBI:17478"/>
        <dbReference type="ChEBI" id="CHEBI:29067"/>
        <dbReference type="ChEBI" id="CHEBI:57540"/>
        <dbReference type="ChEBI" id="CHEBI:57945"/>
        <dbReference type="EC" id="1.2.1.3"/>
    </reaction>
</comment>
<comment type="caution">
    <text evidence="9">The sequence shown here is derived from an EMBL/GenBank/DDBJ whole genome shotgun (WGS) entry which is preliminary data.</text>
</comment>
<gene>
    <name evidence="9" type="ORF">EYZ11_010940</name>
</gene>
<dbReference type="PROSITE" id="PS00687">
    <property type="entry name" value="ALDEHYDE_DEHYDR_GLU"/>
    <property type="match status" value="1"/>
</dbReference>
<keyword evidence="7" id="KW-0472">Membrane</keyword>
<dbReference type="STRING" id="1220188.A0A4S3J684"/>
<proteinExistence type="inferred from homology"/>
<sequence length="444" mass="47333">MSKYESRLFIDGNLVDAKSGKTYDLLNPATNEFLAKIPIALREDVDAAVEAAGKAQPQWAALPAHIRGDVLRKFSNLMAENVSKLAELDSICMGKPVGTHRADVEEACKITNFFSGLVETASGQTSLNTPHHMDLSLRQPFGVVAAIVAWNFPTLLGILLAQLATKAGFPPGIVNIVSGAAETGELLSSHMKIRFLWYSKISFTGSTRAGRAVMQAAARSNLKNVALELGGKSPLIVFDDANLDWAAADAVNSITLNSGQVCTSSSRAYVQKGAAATFKKLLISYMSKLKMGEPSAASTQLGPQADARQAASVKNYIAIGKQSGHVLHGGGQVDCGVNFVQPTIFTDVADTSRLNVEEIFGPVLVLHEFETEVEVIKRANDTESLRVASALEAGNVGVNCTSPYGAYDLPFGGFKASGIGRQKGSNAIQSWLEEKSVFIRQEVA</sequence>
<evidence type="ECO:0000313" key="9">
    <source>
        <dbReference type="EMBL" id="THC89608.1"/>
    </source>
</evidence>
<name>A0A4S3J684_9EURO</name>
<evidence type="ECO:0000256" key="6">
    <source>
        <dbReference type="RuleBase" id="RU003345"/>
    </source>
</evidence>
<feature type="domain" description="Aldehyde dehydrogenase" evidence="8">
    <location>
        <begin position="155"/>
        <end position="437"/>
    </location>
</feature>
<protein>
    <recommendedName>
        <fullName evidence="3">aldehyde dehydrogenase (NAD(+))</fullName>
        <ecNumber evidence="3">1.2.1.3</ecNumber>
    </recommendedName>
</protein>
<evidence type="ECO:0000256" key="2">
    <source>
        <dbReference type="ARBA" id="ARBA00023002"/>
    </source>
</evidence>
<evidence type="ECO:0000256" key="5">
    <source>
        <dbReference type="PROSITE-ProRule" id="PRU10007"/>
    </source>
</evidence>
<dbReference type="InterPro" id="IPR016163">
    <property type="entry name" value="Ald_DH_C"/>
</dbReference>
<evidence type="ECO:0000313" key="10">
    <source>
        <dbReference type="Proteomes" id="UP000308092"/>
    </source>
</evidence>
<dbReference type="Pfam" id="PF00171">
    <property type="entry name" value="Aldedh"/>
    <property type="match status" value="1"/>
</dbReference>
<evidence type="ECO:0000256" key="3">
    <source>
        <dbReference type="ARBA" id="ARBA00024226"/>
    </source>
</evidence>
<dbReference type="InterPro" id="IPR015590">
    <property type="entry name" value="Aldehyde_DH_dom"/>
</dbReference>
<dbReference type="Proteomes" id="UP000308092">
    <property type="component" value="Unassembled WGS sequence"/>
</dbReference>
<feature type="active site" evidence="5">
    <location>
        <position position="228"/>
    </location>
</feature>
<keyword evidence="7" id="KW-1133">Transmembrane helix</keyword>
<accession>A0A4S3J684</accession>
<keyword evidence="7" id="KW-0812">Transmembrane</keyword>
<organism evidence="9 10">
    <name type="scientific">Aspergillus tanneri</name>
    <dbReference type="NCBI Taxonomy" id="1220188"/>
    <lineage>
        <taxon>Eukaryota</taxon>
        <taxon>Fungi</taxon>
        <taxon>Dikarya</taxon>
        <taxon>Ascomycota</taxon>
        <taxon>Pezizomycotina</taxon>
        <taxon>Eurotiomycetes</taxon>
        <taxon>Eurotiomycetidae</taxon>
        <taxon>Eurotiales</taxon>
        <taxon>Aspergillaceae</taxon>
        <taxon>Aspergillus</taxon>
        <taxon>Aspergillus subgen. Circumdati</taxon>
    </lineage>
</organism>
<feature type="transmembrane region" description="Helical" evidence="7">
    <location>
        <begin position="141"/>
        <end position="161"/>
    </location>
</feature>
<evidence type="ECO:0000256" key="7">
    <source>
        <dbReference type="SAM" id="Phobius"/>
    </source>
</evidence>
<keyword evidence="10" id="KW-1185">Reference proteome</keyword>
<dbReference type="GO" id="GO:0004029">
    <property type="term" value="F:aldehyde dehydrogenase (NAD+) activity"/>
    <property type="evidence" value="ECO:0007669"/>
    <property type="project" value="UniProtKB-EC"/>
</dbReference>
<dbReference type="AlphaFoldDB" id="A0A4S3J684"/>
<dbReference type="EC" id="1.2.1.3" evidence="3"/>
<dbReference type="Gene3D" id="3.40.309.10">
    <property type="entry name" value="Aldehyde Dehydrogenase, Chain A, domain 2"/>
    <property type="match status" value="1"/>
</dbReference>
<evidence type="ECO:0000256" key="1">
    <source>
        <dbReference type="ARBA" id="ARBA00009986"/>
    </source>
</evidence>
<dbReference type="InterPro" id="IPR016162">
    <property type="entry name" value="Ald_DH_N"/>
</dbReference>
<keyword evidence="2 6" id="KW-0560">Oxidoreductase</keyword>
<dbReference type="VEuPathDB" id="FungiDB:EYZ11_010940"/>
<dbReference type="PANTHER" id="PTHR11699">
    <property type="entry name" value="ALDEHYDE DEHYDROGENASE-RELATED"/>
    <property type="match status" value="1"/>
</dbReference>